<reference evidence="9" key="1">
    <citation type="submission" date="2020-06" db="EMBL/GenBank/DDBJ databases">
        <authorList>
            <consortium name="Plant Systems Biology data submission"/>
        </authorList>
    </citation>
    <scope>NUCLEOTIDE SEQUENCE</scope>
    <source>
        <strain evidence="9">D6</strain>
    </source>
</reference>
<accession>A0A9N8EGJ6</accession>
<keyword evidence="2 7" id="KW-0285">Flavoprotein</keyword>
<keyword evidence="4" id="KW-0560">Oxidoreductase</keyword>
<dbReference type="InterPro" id="IPR008259">
    <property type="entry name" value="FMN_hydac_DH_AS"/>
</dbReference>
<organism evidence="9 11">
    <name type="scientific">Seminavis robusta</name>
    <dbReference type="NCBI Taxonomy" id="568900"/>
    <lineage>
        <taxon>Eukaryota</taxon>
        <taxon>Sar</taxon>
        <taxon>Stramenopiles</taxon>
        <taxon>Ochrophyta</taxon>
        <taxon>Bacillariophyta</taxon>
        <taxon>Bacillariophyceae</taxon>
        <taxon>Bacillariophycidae</taxon>
        <taxon>Naviculales</taxon>
        <taxon>Naviculaceae</taxon>
        <taxon>Seminavis</taxon>
    </lineage>
</organism>
<evidence type="ECO:0000313" key="11">
    <source>
        <dbReference type="Proteomes" id="UP001153069"/>
    </source>
</evidence>
<dbReference type="PROSITE" id="PS51349">
    <property type="entry name" value="FMN_HYDROXY_ACID_DH_2"/>
    <property type="match status" value="1"/>
</dbReference>
<keyword evidence="3 7" id="KW-0288">FMN</keyword>
<evidence type="ECO:0000256" key="5">
    <source>
        <dbReference type="ARBA" id="ARBA00024042"/>
    </source>
</evidence>
<dbReference type="InterPro" id="IPR000262">
    <property type="entry name" value="FMN-dep_DH"/>
</dbReference>
<dbReference type="InterPro" id="IPR012133">
    <property type="entry name" value="Alpha-hydoxy_acid_DH_FMN"/>
</dbReference>
<feature type="binding site" evidence="7">
    <location>
        <begin position="109"/>
        <end position="111"/>
    </location>
    <ligand>
        <name>FMN</name>
        <dbReference type="ChEBI" id="CHEBI:58210"/>
    </ligand>
</feature>
<feature type="active site" description="Proton acceptor" evidence="6">
    <location>
        <position position="303"/>
    </location>
</feature>
<dbReference type="EMBL" id="CAICTM010000911">
    <property type="protein sequence ID" value="CAB9518179.1"/>
    <property type="molecule type" value="Genomic_DNA"/>
</dbReference>
<dbReference type="InterPro" id="IPR037396">
    <property type="entry name" value="FMN_HAD"/>
</dbReference>
<dbReference type="Gene3D" id="3.20.20.70">
    <property type="entry name" value="Aldolase class I"/>
    <property type="match status" value="1"/>
</dbReference>
<evidence type="ECO:0000256" key="6">
    <source>
        <dbReference type="PIRSR" id="PIRSR000138-1"/>
    </source>
</evidence>
<feature type="binding site" evidence="7">
    <location>
        <position position="161"/>
    </location>
    <ligand>
        <name>glyoxylate</name>
        <dbReference type="ChEBI" id="CHEBI:36655"/>
    </ligand>
</feature>
<dbReference type="PANTHER" id="PTHR10578">
    <property type="entry name" value="S -2-HYDROXY-ACID OXIDASE-RELATED"/>
    <property type="match status" value="1"/>
</dbReference>
<evidence type="ECO:0000313" key="10">
    <source>
        <dbReference type="EMBL" id="CAB9530082.1"/>
    </source>
</evidence>
<feature type="binding site" evidence="7">
    <location>
        <position position="159"/>
    </location>
    <ligand>
        <name>FMN</name>
        <dbReference type="ChEBI" id="CHEBI:58210"/>
    </ligand>
</feature>
<evidence type="ECO:0000256" key="7">
    <source>
        <dbReference type="PIRSR" id="PIRSR000138-2"/>
    </source>
</evidence>
<comment type="cofactor">
    <cofactor evidence="1">
        <name>FMN</name>
        <dbReference type="ChEBI" id="CHEBI:58210"/>
    </cofactor>
</comment>
<dbReference type="Proteomes" id="UP001153069">
    <property type="component" value="Unassembled WGS sequence"/>
</dbReference>
<feature type="binding site" evidence="7">
    <location>
        <position position="303"/>
    </location>
    <ligand>
        <name>glyoxylate</name>
        <dbReference type="ChEBI" id="CHEBI:36655"/>
    </ligand>
</feature>
<protein>
    <submittedName>
        <fullName evidence="9">Peroxisomal (S)-2-hydroxy-acid oxidase</fullName>
    </submittedName>
</protein>
<keyword evidence="11" id="KW-1185">Reference proteome</keyword>
<evidence type="ECO:0000256" key="4">
    <source>
        <dbReference type="ARBA" id="ARBA00023002"/>
    </source>
</evidence>
<evidence type="ECO:0000256" key="1">
    <source>
        <dbReference type="ARBA" id="ARBA00001917"/>
    </source>
</evidence>
<dbReference type="PROSITE" id="PS00557">
    <property type="entry name" value="FMN_HYDROXY_ACID_DH_1"/>
    <property type="match status" value="1"/>
</dbReference>
<sequence>MLFNPHKLGVHKVLQHIPLNALFDAPYKRRLARAVNIADLRLIAKARAHKMVFDYLDSGADDEISLRRGKDAYSELEMHYKILAGIKPPLDMSTKIFGCDVSLPFFGCPTAGNRMFHWEGETAAAKAAKHHGTLYGLSSLATTGITEIGELFDGPKVFQLYVWKDRELVKEVLAKAKEGGFNALALTVDFTWYGNRERDIRNDFSIPPKYTVPQMIEAIKKPAWTYDFLSHEPYTYACINTDVPADSLAAFVNSQIMPEFSWKDAEWLLGEWNGPAAPKGVVRPEDALKALEIGFSSIWVSNHGARQLETSPATIDVLPSIREAVGPDVEIIMDGGVQRGTDIAKALALGADSVGVGKPYLWGLAAGGTDGVIKAYEILKVELDRAMGLLGTPTVADLKKEGPSLIKRRHGSSRDYPDMYAPDRGYGGGIV</sequence>
<comment type="similarity">
    <text evidence="5">Belongs to the FMN-dependent alpha-hydroxy acid dehydrogenase family.</text>
</comment>
<evidence type="ECO:0000256" key="3">
    <source>
        <dbReference type="ARBA" id="ARBA00022643"/>
    </source>
</evidence>
<feature type="binding site" evidence="7">
    <location>
        <position position="187"/>
    </location>
    <ligand>
        <name>FMN</name>
        <dbReference type="ChEBI" id="CHEBI:58210"/>
    </ligand>
</feature>
<feature type="binding site" evidence="7">
    <location>
        <position position="301"/>
    </location>
    <ligand>
        <name>FMN</name>
        <dbReference type="ChEBI" id="CHEBI:58210"/>
    </ligand>
</feature>
<evidence type="ECO:0000259" key="8">
    <source>
        <dbReference type="PROSITE" id="PS51349"/>
    </source>
</evidence>
<feature type="binding site" evidence="7">
    <location>
        <position position="279"/>
    </location>
    <ligand>
        <name>FMN</name>
        <dbReference type="ChEBI" id="CHEBI:58210"/>
    </ligand>
</feature>
<feature type="binding site" evidence="7">
    <location>
        <position position="196"/>
    </location>
    <ligand>
        <name>glyoxylate</name>
        <dbReference type="ChEBI" id="CHEBI:36655"/>
    </ligand>
</feature>
<feature type="binding site" evidence="7">
    <location>
        <position position="55"/>
    </location>
    <ligand>
        <name>glyoxylate</name>
        <dbReference type="ChEBI" id="CHEBI:36655"/>
    </ligand>
</feature>
<evidence type="ECO:0000256" key="2">
    <source>
        <dbReference type="ARBA" id="ARBA00022630"/>
    </source>
</evidence>
<dbReference type="SUPFAM" id="SSF51395">
    <property type="entry name" value="FMN-linked oxidoreductases"/>
    <property type="match status" value="1"/>
</dbReference>
<feature type="domain" description="FMN hydroxy acid dehydrogenase" evidence="8">
    <location>
        <begin position="29"/>
        <end position="408"/>
    </location>
</feature>
<dbReference type="PIRSF" id="PIRSF000138">
    <property type="entry name" value="Al-hdrx_acd_dh"/>
    <property type="match status" value="1"/>
</dbReference>
<proteinExistence type="inferred from homology"/>
<dbReference type="InterPro" id="IPR013785">
    <property type="entry name" value="Aldolase_TIM"/>
</dbReference>
<dbReference type="GO" id="GO:0010181">
    <property type="term" value="F:FMN binding"/>
    <property type="evidence" value="ECO:0007669"/>
    <property type="project" value="InterPro"/>
</dbReference>
<comment type="caution">
    <text evidence="9">The sequence shown here is derived from an EMBL/GenBank/DDBJ whole genome shotgun (WGS) entry which is preliminary data.</text>
</comment>
<dbReference type="GO" id="GO:0016614">
    <property type="term" value="F:oxidoreductase activity, acting on CH-OH group of donors"/>
    <property type="evidence" value="ECO:0007669"/>
    <property type="project" value="UniProtKB-ARBA"/>
</dbReference>
<feature type="binding site" evidence="7">
    <location>
        <position position="306"/>
    </location>
    <ligand>
        <name>glyoxylate</name>
        <dbReference type="ChEBI" id="CHEBI:36655"/>
    </ligand>
</feature>
<name>A0A9N8EGJ6_9STRA</name>
<dbReference type="AlphaFoldDB" id="A0A9N8EGJ6"/>
<dbReference type="EMBL" id="CAICTM010002733">
    <property type="protein sequence ID" value="CAB9530082.1"/>
    <property type="molecule type" value="Genomic_DNA"/>
</dbReference>
<dbReference type="PANTHER" id="PTHR10578:SF149">
    <property type="entry name" value="2-HYDROXYACID OXIDASE 2"/>
    <property type="match status" value="1"/>
</dbReference>
<gene>
    <name evidence="10" type="ORF">SEMRO_2735_G335890.1</name>
    <name evidence="9" type="ORF">SEMRO_913_G219380.1</name>
</gene>
<dbReference type="CDD" id="cd02809">
    <property type="entry name" value="alpha_hydroxyacid_oxid_FMN"/>
    <property type="match status" value="1"/>
</dbReference>
<dbReference type="FunFam" id="3.20.20.70:FF:000029">
    <property type="entry name" value="L-lactate dehydrogenase"/>
    <property type="match status" value="1"/>
</dbReference>
<evidence type="ECO:0000313" key="9">
    <source>
        <dbReference type="EMBL" id="CAB9518179.1"/>
    </source>
</evidence>
<dbReference type="OrthoDB" id="25826at2759"/>
<dbReference type="Pfam" id="PF01070">
    <property type="entry name" value="FMN_dh"/>
    <property type="match status" value="1"/>
</dbReference>
<feature type="binding site" evidence="7">
    <location>
        <position position="138"/>
    </location>
    <ligand>
        <name>FMN</name>
        <dbReference type="ChEBI" id="CHEBI:58210"/>
    </ligand>
</feature>